<keyword evidence="4" id="KW-1185">Reference proteome</keyword>
<protein>
    <submittedName>
        <fullName evidence="3">Uncharacterized protein</fullName>
    </submittedName>
</protein>
<evidence type="ECO:0000256" key="1">
    <source>
        <dbReference type="SAM" id="MobiDB-lite"/>
    </source>
</evidence>
<feature type="signal peptide" evidence="2">
    <location>
        <begin position="1"/>
        <end position="27"/>
    </location>
</feature>
<keyword evidence="2" id="KW-0732">Signal</keyword>
<dbReference type="Proteomes" id="UP001139451">
    <property type="component" value="Unassembled WGS sequence"/>
</dbReference>
<comment type="caution">
    <text evidence="3">The sequence shown here is derived from an EMBL/GenBank/DDBJ whole genome shotgun (WGS) entry which is preliminary data.</text>
</comment>
<feature type="region of interest" description="Disordered" evidence="1">
    <location>
        <begin position="514"/>
        <end position="581"/>
    </location>
</feature>
<feature type="chain" id="PRO_5040890204" evidence="2">
    <location>
        <begin position="28"/>
        <end position="826"/>
    </location>
</feature>
<name>A0A9X2HJ70_9SPHN</name>
<evidence type="ECO:0000313" key="4">
    <source>
        <dbReference type="Proteomes" id="UP001139451"/>
    </source>
</evidence>
<gene>
    <name evidence="3" type="ORF">M9978_15490</name>
</gene>
<evidence type="ECO:0000256" key="2">
    <source>
        <dbReference type="SAM" id="SignalP"/>
    </source>
</evidence>
<organism evidence="3 4">
    <name type="scientific">Sphingomonas tagetis</name>
    <dbReference type="NCBI Taxonomy" id="2949092"/>
    <lineage>
        <taxon>Bacteria</taxon>
        <taxon>Pseudomonadati</taxon>
        <taxon>Pseudomonadota</taxon>
        <taxon>Alphaproteobacteria</taxon>
        <taxon>Sphingomonadales</taxon>
        <taxon>Sphingomonadaceae</taxon>
        <taxon>Sphingomonas</taxon>
    </lineage>
</organism>
<dbReference type="AlphaFoldDB" id="A0A9X2HJ70"/>
<evidence type="ECO:0000313" key="3">
    <source>
        <dbReference type="EMBL" id="MCP3731828.1"/>
    </source>
</evidence>
<accession>A0A9X2HJ70</accession>
<dbReference type="EMBL" id="JAMLDX010000013">
    <property type="protein sequence ID" value="MCP3731828.1"/>
    <property type="molecule type" value="Genomic_DNA"/>
</dbReference>
<sequence>MSLGRLWQLLSILLIAAALAVPASANALNDPPVLPPQPYPSRGSLVLSPPEKFCSEAERQAYIAKAEAALKLIEADADRARAYFIALRQSLGHYQAAKNQPAVDRMMEMLREFEHGEDLTTPNDGMLHYLTIRQPREAEDNIARAKAAPIIDCSLEGLQKMRPQQDRVELPPLPARLCSEAEREALRQRLRAAAAAAQANIERMRAYFNLVSEHGRVLDAAADTREHRLHLANLRAERNWALDQNLANSRISYWAEQREKLLAAMPIVPCDGPPDATAVPGTVPGDRMGRSPVPPRPVLPASGGPVAAGRLCTEADRSARLAQLDAAIRAAQARLGPAMAHLGVLIQLQLALKTGNANEFDQMDVGSEVRSYGALVEALKLALEDLAARRAETASRALDPCATTPEPRPALVAPAPRFAVPQRPELPAAPVAPVPGRICTEADRTALLTQHDAAIAAADERLTAASKHLTSLNEQSGRLSIEKADFNTIQAVSEETRAYQAVVNELYTETERQRAARNAALSRPLDPCDPPAQPETPNDRAVVPGGNPVPVTPGGKKKACPSDGKKPGRAPIKIGSNGKVGSGARAAKKLVSTLGGLAGGLLGGGGGGGGGGGKGGPPLADCKIKDSEKTVFTDPETGISLRVGAKRAGDTVVVFADVAKSPDKGTFQSGWIETPEGDLQAPRRADICAMWGEWSLTVSWTRETYVDGNLVSRETGGYREGGRFSLPGLISTDDKPAGLWKQFGFSNAQAGAREVALSYALPRGQAASPMNLLLHVTRPSRNPVDTKPFNLVMREGAQGFSFALAPPDHDICVPEEGPREPGTDPS</sequence>
<reference evidence="3" key="1">
    <citation type="submission" date="2022-05" db="EMBL/GenBank/DDBJ databases">
        <title>Sphingomonas sp. strain MG17 Genome sequencing and assembly.</title>
        <authorList>
            <person name="Kim I."/>
        </authorList>
    </citation>
    <scope>NUCLEOTIDE SEQUENCE</scope>
    <source>
        <strain evidence="3">MG17</strain>
    </source>
</reference>
<dbReference type="RefSeq" id="WP_254294755.1">
    <property type="nucleotide sequence ID" value="NZ_JAMLDX010000013.1"/>
</dbReference>
<proteinExistence type="predicted"/>
<feature type="compositionally biased region" description="Low complexity" evidence="1">
    <location>
        <begin position="542"/>
        <end position="554"/>
    </location>
</feature>